<comment type="caution">
    <text evidence="1">The sequence shown here is derived from an EMBL/GenBank/DDBJ whole genome shotgun (WGS) entry which is preliminary data.</text>
</comment>
<dbReference type="OrthoDB" id="5123901at2759"/>
<accession>A0A3M2RIX4</accession>
<dbReference type="AlphaFoldDB" id="A0A3M2RIX4"/>
<organism evidence="1 2">
    <name type="scientific">Fusarium kuroshium</name>
    <dbReference type="NCBI Taxonomy" id="2010991"/>
    <lineage>
        <taxon>Eukaryota</taxon>
        <taxon>Fungi</taxon>
        <taxon>Dikarya</taxon>
        <taxon>Ascomycota</taxon>
        <taxon>Pezizomycotina</taxon>
        <taxon>Sordariomycetes</taxon>
        <taxon>Hypocreomycetidae</taxon>
        <taxon>Hypocreales</taxon>
        <taxon>Nectriaceae</taxon>
        <taxon>Fusarium</taxon>
        <taxon>Fusarium solani species complex</taxon>
    </lineage>
</organism>
<name>A0A3M2RIX4_9HYPO</name>
<proteinExistence type="predicted"/>
<reference evidence="1 2" key="1">
    <citation type="submission" date="2017-06" db="EMBL/GenBank/DDBJ databases">
        <title>Comparative genomic analysis of Ambrosia Fusariam Clade fungi.</title>
        <authorList>
            <person name="Stajich J.E."/>
            <person name="Carrillo J."/>
            <person name="Kijimoto T."/>
            <person name="Eskalen A."/>
            <person name="O'Donnell K."/>
            <person name="Kasson M."/>
        </authorList>
    </citation>
    <scope>NUCLEOTIDE SEQUENCE [LARGE SCALE GENOMIC DNA]</scope>
    <source>
        <strain evidence="1">UCR3666</strain>
    </source>
</reference>
<dbReference type="EMBL" id="NKUJ01000432">
    <property type="protein sequence ID" value="RMJ05162.1"/>
    <property type="molecule type" value="Genomic_DNA"/>
</dbReference>
<sequence>MAGQGMLHCVSVRCRICRFLFQPGDKVIADLDGRLFGEFPFGSGHTDKDLGVLLRPCKPSCSWCGQHDSGRVLGYHAGCLALCSLPSGAFLHATEYSFEPDASEEERRHRWTIALLADRMSKMHLPVPTELRFLIAQHLVPECATAAAQQAWHDRCSRDSDVDLSLDIWAEYAYIDGIRYISYISNQAVETCTARQIQVAGGRPATALYVLEDHLGIRELVFGVETEHRPTTRSKSGLWWRTVPLTSGRLKIKSDGLKLRHVLSTPAVSNKLWRLPMTLPELRDLRFLTVSPDNALKINMFRMVPLTLNDPDVIGYSVCWGKTLMTLHAHRVGEDLSFYKDFSAAYPRAAWIHIPMSSGERISEIWGRRGKIHDHMGLLLRTNKARQTAIGLPISPRLLLQNGRIHPAWTQLCALPETPSRLFFSLSRLGVHLLSTKEMRNPNATLSMPTPMSCPKTLGILDYFYSAASLEEVVEVTPCQVKLATHSLISGLIFQYANGERACVGDIRLDSLGETLLVQPESRLHLAFKMDRSVGPHAIKFCLDSSLDEGSSEWLSLPLMGVLEWWFAYGHCKLGVTAEFRYGSIKHALICPSSSCKHFIIEQAIIR</sequence>
<dbReference type="Proteomes" id="UP000277212">
    <property type="component" value="Unassembled WGS sequence"/>
</dbReference>
<keyword evidence="2" id="KW-1185">Reference proteome</keyword>
<gene>
    <name evidence="1" type="ORF">CDV36_014167</name>
</gene>
<protein>
    <submittedName>
        <fullName evidence="1">Uncharacterized protein</fullName>
    </submittedName>
</protein>
<evidence type="ECO:0000313" key="2">
    <source>
        <dbReference type="Proteomes" id="UP000277212"/>
    </source>
</evidence>
<dbReference type="STRING" id="2010991.A0A3M2RIX4"/>
<evidence type="ECO:0000313" key="1">
    <source>
        <dbReference type="EMBL" id="RMJ05162.1"/>
    </source>
</evidence>